<evidence type="ECO:0000313" key="1">
    <source>
        <dbReference type="EMBL" id="OMJ26026.1"/>
    </source>
</evidence>
<dbReference type="EMBL" id="LSSN01000075">
    <property type="protein sequence ID" value="OMJ26026.1"/>
    <property type="molecule type" value="Genomic_DNA"/>
</dbReference>
<protein>
    <submittedName>
        <fullName evidence="1">Uncharacterized protein</fullName>
    </submittedName>
</protein>
<sequence>MHALPVHAEKISFKDISDYESPNKISNSLEREDGIIKLHNGYLFGNKFIQEYFSYPVNILNDYNGRSTVNYNNIFQTLKKSITTTNYPFYKNNTACLLQ</sequence>
<organism evidence="1 2">
    <name type="scientific">Smittium culicis</name>
    <dbReference type="NCBI Taxonomy" id="133412"/>
    <lineage>
        <taxon>Eukaryota</taxon>
        <taxon>Fungi</taxon>
        <taxon>Fungi incertae sedis</taxon>
        <taxon>Zoopagomycota</taxon>
        <taxon>Kickxellomycotina</taxon>
        <taxon>Harpellomycetes</taxon>
        <taxon>Harpellales</taxon>
        <taxon>Legeriomycetaceae</taxon>
        <taxon>Smittium</taxon>
    </lineage>
</organism>
<name>A0A1R1YH28_9FUNG</name>
<keyword evidence="2" id="KW-1185">Reference proteome</keyword>
<comment type="caution">
    <text evidence="1">The sequence shown here is derived from an EMBL/GenBank/DDBJ whole genome shotgun (WGS) entry which is preliminary data.</text>
</comment>
<dbReference type="AlphaFoldDB" id="A0A1R1YH28"/>
<accession>A0A1R1YH28</accession>
<evidence type="ECO:0000313" key="2">
    <source>
        <dbReference type="Proteomes" id="UP000187283"/>
    </source>
</evidence>
<reference evidence="1 2" key="1">
    <citation type="submission" date="2017-01" db="EMBL/GenBank/DDBJ databases">
        <authorList>
            <person name="Mah S.A."/>
            <person name="Swanson W.J."/>
            <person name="Moy G.W."/>
            <person name="Vacquier V.D."/>
        </authorList>
    </citation>
    <scope>NUCLEOTIDE SEQUENCE [LARGE SCALE GENOMIC DNA]</scope>
    <source>
        <strain evidence="1 2">GSMNP</strain>
    </source>
</reference>
<gene>
    <name evidence="1" type="ORF">AYI70_g488</name>
</gene>
<dbReference type="Proteomes" id="UP000187283">
    <property type="component" value="Unassembled WGS sequence"/>
</dbReference>
<proteinExistence type="predicted"/>